<evidence type="ECO:0000313" key="2">
    <source>
        <dbReference type="Proteomes" id="UP000597206"/>
    </source>
</evidence>
<protein>
    <submittedName>
        <fullName evidence="1">Uncharacterized protein</fullName>
    </submittedName>
</protein>
<sequence>MSVNLANHPHKNSLFEKRQLNKDNHKVNYFIDSKGFFEFLNKQEKIGMEKLAALQKNASKFIQPTAKASAD</sequence>
<reference evidence="1 2" key="1">
    <citation type="submission" date="2020-11" db="EMBL/GenBank/DDBJ databases">
        <title>Vibrio nitrifigilis sp. nov., a marine nitrogen-fixing bacterium isolated from the lagoon sediment of an islet inside an atoll.</title>
        <authorList>
            <person name="Wang L.-T."/>
            <person name="Shieh W.Y."/>
        </authorList>
    </citation>
    <scope>NUCLEOTIDE SEQUENCE [LARGE SCALE GENOMIC DNA]</scope>
    <source>
        <strain evidence="1 2">NFV-1</strain>
    </source>
</reference>
<evidence type="ECO:0000313" key="1">
    <source>
        <dbReference type="EMBL" id="MBF9002957.1"/>
    </source>
</evidence>
<comment type="caution">
    <text evidence="1">The sequence shown here is derived from an EMBL/GenBank/DDBJ whole genome shotgun (WGS) entry which is preliminary data.</text>
</comment>
<accession>A0ABS0GKG1</accession>
<name>A0ABS0GKG1_9VIBR</name>
<dbReference type="EMBL" id="JADPMR010000004">
    <property type="protein sequence ID" value="MBF9002957.1"/>
    <property type="molecule type" value="Genomic_DNA"/>
</dbReference>
<keyword evidence="2" id="KW-1185">Reference proteome</keyword>
<dbReference type="RefSeq" id="WP_196124835.1">
    <property type="nucleotide sequence ID" value="NZ_JADPMR010000004.1"/>
</dbReference>
<gene>
    <name evidence="1" type="ORF">I1A42_20980</name>
</gene>
<dbReference type="Proteomes" id="UP000597206">
    <property type="component" value="Unassembled WGS sequence"/>
</dbReference>
<proteinExistence type="predicted"/>
<organism evidence="1 2">
    <name type="scientific">Vibrio nitrifigilis</name>
    <dbReference type="NCBI Taxonomy" id="2789781"/>
    <lineage>
        <taxon>Bacteria</taxon>
        <taxon>Pseudomonadati</taxon>
        <taxon>Pseudomonadota</taxon>
        <taxon>Gammaproteobacteria</taxon>
        <taxon>Vibrionales</taxon>
        <taxon>Vibrionaceae</taxon>
        <taxon>Vibrio</taxon>
    </lineage>
</organism>